<proteinExistence type="predicted"/>
<evidence type="ECO:0000313" key="4">
    <source>
        <dbReference type="Proteomes" id="UP000215914"/>
    </source>
</evidence>
<evidence type="ECO:0000313" key="3">
    <source>
        <dbReference type="EMBL" id="OTG38379.1"/>
    </source>
</evidence>
<keyword evidence="1" id="KW-1133">Transmembrane helix</keyword>
<feature type="transmembrane region" description="Helical" evidence="1">
    <location>
        <begin position="87"/>
        <end position="108"/>
    </location>
</feature>
<evidence type="ECO:0000313" key="2">
    <source>
        <dbReference type="EMBL" id="KAF5803275.1"/>
    </source>
</evidence>
<keyword evidence="1" id="KW-0812">Transmembrane</keyword>
<organism evidence="3 4">
    <name type="scientific">Helianthus annuus</name>
    <name type="common">Common sunflower</name>
    <dbReference type="NCBI Taxonomy" id="4232"/>
    <lineage>
        <taxon>Eukaryota</taxon>
        <taxon>Viridiplantae</taxon>
        <taxon>Streptophyta</taxon>
        <taxon>Embryophyta</taxon>
        <taxon>Tracheophyta</taxon>
        <taxon>Spermatophyta</taxon>
        <taxon>Magnoliopsida</taxon>
        <taxon>eudicotyledons</taxon>
        <taxon>Gunneridae</taxon>
        <taxon>Pentapetalae</taxon>
        <taxon>asterids</taxon>
        <taxon>campanulids</taxon>
        <taxon>Asterales</taxon>
        <taxon>Asteraceae</taxon>
        <taxon>Asteroideae</taxon>
        <taxon>Heliantheae alliance</taxon>
        <taxon>Heliantheae</taxon>
        <taxon>Helianthus</taxon>
    </lineage>
</organism>
<evidence type="ECO:0000256" key="1">
    <source>
        <dbReference type="SAM" id="Phobius"/>
    </source>
</evidence>
<reference evidence="3" key="2">
    <citation type="submission" date="2017-02" db="EMBL/GenBank/DDBJ databases">
        <title>Sunflower complete genome.</title>
        <authorList>
            <person name="Langlade N."/>
            <person name="Munos S."/>
        </authorList>
    </citation>
    <scope>NUCLEOTIDE SEQUENCE [LARGE SCALE GENOMIC DNA]</scope>
    <source>
        <tissue evidence="3">Leaves</tissue>
    </source>
</reference>
<dbReference type="AlphaFoldDB" id="A0A251VSQ3"/>
<keyword evidence="4" id="KW-1185">Reference proteome</keyword>
<reference evidence="2 4" key="1">
    <citation type="journal article" date="2017" name="Nature">
        <title>The sunflower genome provides insights into oil metabolism, flowering and Asterid evolution.</title>
        <authorList>
            <person name="Badouin H."/>
            <person name="Gouzy J."/>
            <person name="Grassa C.J."/>
            <person name="Murat F."/>
            <person name="Staton S.E."/>
            <person name="Cottret L."/>
            <person name="Lelandais-Briere C."/>
            <person name="Owens G.L."/>
            <person name="Carrere S."/>
            <person name="Mayjonade B."/>
            <person name="Legrand L."/>
            <person name="Gill N."/>
            <person name="Kane N.C."/>
            <person name="Bowers J.E."/>
            <person name="Hubner S."/>
            <person name="Bellec A."/>
            <person name="Berard A."/>
            <person name="Berges H."/>
            <person name="Blanchet N."/>
            <person name="Boniface M.C."/>
            <person name="Brunel D."/>
            <person name="Catrice O."/>
            <person name="Chaidir N."/>
            <person name="Claudel C."/>
            <person name="Donnadieu C."/>
            <person name="Faraut T."/>
            <person name="Fievet G."/>
            <person name="Helmstetter N."/>
            <person name="King M."/>
            <person name="Knapp S.J."/>
            <person name="Lai Z."/>
            <person name="Le Paslier M.C."/>
            <person name="Lippi Y."/>
            <person name="Lorenzon L."/>
            <person name="Mandel J.R."/>
            <person name="Marage G."/>
            <person name="Marchand G."/>
            <person name="Marquand E."/>
            <person name="Bret-Mestries E."/>
            <person name="Morien E."/>
            <person name="Nambeesan S."/>
            <person name="Nguyen T."/>
            <person name="Pegot-Espagnet P."/>
            <person name="Pouilly N."/>
            <person name="Raftis F."/>
            <person name="Sallet E."/>
            <person name="Schiex T."/>
            <person name="Thomas J."/>
            <person name="Vandecasteele C."/>
            <person name="Vares D."/>
            <person name="Vear F."/>
            <person name="Vautrin S."/>
            <person name="Crespi M."/>
            <person name="Mangin B."/>
            <person name="Burke J.M."/>
            <person name="Salse J."/>
            <person name="Munos S."/>
            <person name="Vincourt P."/>
            <person name="Rieseberg L.H."/>
            <person name="Langlade N.B."/>
        </authorList>
    </citation>
    <scope>NUCLEOTIDE SEQUENCE [LARGE SCALE GENOMIC DNA]</scope>
    <source>
        <strain evidence="4">cv. SF193</strain>
        <tissue evidence="2">Leaves</tissue>
    </source>
</reference>
<accession>A0A251VSQ3</accession>
<sequence length="141" mass="16193">MAFKVVERRDLHLSQWAAHLSTEEDLNKCEIDLSETLKWKFCLPTVYTFFHYLKQSMKLEFLNDGMAQDGAVADSIIIHSLFPTHEVVVAFALVLCSIPADSLDVLYYLANKVIAFNYHYIQALIVAYSIPIAFLFFYFVG</sequence>
<keyword evidence="1" id="KW-0472">Membrane</keyword>
<dbReference type="Gramene" id="mRNA:HanXRQr2_Chr06g0269381">
    <property type="protein sequence ID" value="mRNA:HanXRQr2_Chr06g0269381"/>
    <property type="gene ID" value="HanXRQr2_Chr06g0269381"/>
</dbReference>
<dbReference type="InParanoid" id="A0A251VSQ3"/>
<gene>
    <name evidence="3" type="ORF">HannXRQ_Chr01g0029111</name>
    <name evidence="2" type="ORF">HanXRQr2_Chr06g0269381</name>
</gene>
<dbReference type="EMBL" id="MNCJ02000321">
    <property type="protein sequence ID" value="KAF5803275.1"/>
    <property type="molecule type" value="Genomic_DNA"/>
</dbReference>
<name>A0A251VSQ3_HELAN</name>
<feature type="transmembrane region" description="Helical" evidence="1">
    <location>
        <begin position="120"/>
        <end position="140"/>
    </location>
</feature>
<dbReference type="EMBL" id="CM007890">
    <property type="protein sequence ID" value="OTG38379.1"/>
    <property type="molecule type" value="Genomic_DNA"/>
</dbReference>
<reference evidence="2" key="3">
    <citation type="submission" date="2020-06" db="EMBL/GenBank/DDBJ databases">
        <title>Helianthus annuus Genome sequencing and assembly Release 2.</title>
        <authorList>
            <person name="Gouzy J."/>
            <person name="Langlade N."/>
            <person name="Munos S."/>
        </authorList>
    </citation>
    <scope>NUCLEOTIDE SEQUENCE</scope>
    <source>
        <tissue evidence="2">Leaves</tissue>
    </source>
</reference>
<protein>
    <submittedName>
        <fullName evidence="3">Uncharacterized protein</fullName>
    </submittedName>
</protein>
<dbReference type="Proteomes" id="UP000215914">
    <property type="component" value="Chromosome 1"/>
</dbReference>